<evidence type="ECO:0000313" key="1">
    <source>
        <dbReference type="EMBL" id="KAF6302907.1"/>
    </source>
</evidence>
<proteinExistence type="predicted"/>
<comment type="caution">
    <text evidence="1">The sequence shown here is derived from an EMBL/GenBank/DDBJ whole genome shotgun (WGS) entry which is preliminary data.</text>
</comment>
<accession>A0A7J7TR77</accession>
<evidence type="ECO:0000313" key="2">
    <source>
        <dbReference type="Proteomes" id="UP000585614"/>
    </source>
</evidence>
<dbReference type="AlphaFoldDB" id="A0A7J7TR77"/>
<reference evidence="1 2" key="1">
    <citation type="journal article" date="2020" name="Nature">
        <title>Six reference-quality genomes reveal evolution of bat adaptations.</title>
        <authorList>
            <person name="Jebb D."/>
            <person name="Huang Z."/>
            <person name="Pippel M."/>
            <person name="Hughes G.M."/>
            <person name="Lavrichenko K."/>
            <person name="Devanna P."/>
            <person name="Winkler S."/>
            <person name="Jermiin L.S."/>
            <person name="Skirmuntt E.C."/>
            <person name="Katzourakis A."/>
            <person name="Burkitt-Gray L."/>
            <person name="Ray D.A."/>
            <person name="Sullivan K.A.M."/>
            <person name="Roscito J.G."/>
            <person name="Kirilenko B.M."/>
            <person name="Davalos L.M."/>
            <person name="Corthals A.P."/>
            <person name="Power M.L."/>
            <person name="Jones G."/>
            <person name="Ransome R.D."/>
            <person name="Dechmann D.K.N."/>
            <person name="Locatelli A.G."/>
            <person name="Puechmaille S.J."/>
            <person name="Fedrigo O."/>
            <person name="Jarvis E.D."/>
            <person name="Hiller M."/>
            <person name="Vernes S.C."/>
            <person name="Myers E.W."/>
            <person name="Teeling E.C."/>
        </authorList>
    </citation>
    <scope>NUCLEOTIDE SEQUENCE [LARGE SCALE GENOMIC DNA]</scope>
    <source>
        <strain evidence="1">MRhiFer1</strain>
        <tissue evidence="1">Lung</tissue>
    </source>
</reference>
<sequence length="53" mass="6237">MEKLALKCWIMKGKKSQEIEVINTLEQQKICLVLESFLKKNLFLLQERLVLSS</sequence>
<name>A0A7J7TR77_RHIFE</name>
<dbReference type="EMBL" id="JACAGC010000018">
    <property type="protein sequence ID" value="KAF6302907.1"/>
    <property type="molecule type" value="Genomic_DNA"/>
</dbReference>
<organism evidence="1 2">
    <name type="scientific">Rhinolophus ferrumequinum</name>
    <name type="common">Greater horseshoe bat</name>
    <dbReference type="NCBI Taxonomy" id="59479"/>
    <lineage>
        <taxon>Eukaryota</taxon>
        <taxon>Metazoa</taxon>
        <taxon>Chordata</taxon>
        <taxon>Craniata</taxon>
        <taxon>Vertebrata</taxon>
        <taxon>Euteleostomi</taxon>
        <taxon>Mammalia</taxon>
        <taxon>Eutheria</taxon>
        <taxon>Laurasiatheria</taxon>
        <taxon>Chiroptera</taxon>
        <taxon>Yinpterochiroptera</taxon>
        <taxon>Rhinolophoidea</taxon>
        <taxon>Rhinolophidae</taxon>
        <taxon>Rhinolophinae</taxon>
        <taxon>Rhinolophus</taxon>
    </lineage>
</organism>
<dbReference type="Proteomes" id="UP000585614">
    <property type="component" value="Unassembled WGS sequence"/>
</dbReference>
<protein>
    <submittedName>
        <fullName evidence="1">ISY1 splicing factor-like protein</fullName>
    </submittedName>
</protein>
<gene>
    <name evidence="1" type="ORF">mRhiFer1_006995</name>
</gene>